<dbReference type="AlphaFoldDB" id="A0A8J6MX54"/>
<evidence type="ECO:0000313" key="3">
    <source>
        <dbReference type="Proteomes" id="UP000650524"/>
    </source>
</evidence>
<dbReference type="InterPro" id="IPR001387">
    <property type="entry name" value="Cro/C1-type_HTH"/>
</dbReference>
<dbReference type="InterPro" id="IPR010982">
    <property type="entry name" value="Lambda_DNA-bd_dom_sf"/>
</dbReference>
<dbReference type="GO" id="GO:0003677">
    <property type="term" value="F:DNA binding"/>
    <property type="evidence" value="ECO:0007669"/>
    <property type="project" value="InterPro"/>
</dbReference>
<proteinExistence type="predicted"/>
<dbReference type="Gene3D" id="1.10.260.40">
    <property type="entry name" value="lambda repressor-like DNA-binding domains"/>
    <property type="match status" value="1"/>
</dbReference>
<name>A0A8J6MX54_9DELT</name>
<feature type="domain" description="HTH cro/C1-type" evidence="1">
    <location>
        <begin position="8"/>
        <end position="37"/>
    </location>
</feature>
<dbReference type="NCBIfam" id="NF045718">
    <property type="entry name" value="two_CW_domain"/>
    <property type="match status" value="1"/>
</dbReference>
<reference evidence="2 3" key="1">
    <citation type="submission" date="2020-08" db="EMBL/GenBank/DDBJ databases">
        <title>Bridging the membrane lipid divide: bacteria of the FCB group superphylum have the potential to synthesize archaeal ether lipids.</title>
        <authorList>
            <person name="Villanueva L."/>
            <person name="Von Meijenfeldt F.A.B."/>
            <person name="Westbye A.B."/>
            <person name="Yadav S."/>
            <person name="Hopmans E.C."/>
            <person name="Dutilh B.E."/>
            <person name="Sinninghe Damste J.S."/>
        </authorList>
    </citation>
    <scope>NUCLEOTIDE SEQUENCE [LARGE SCALE GENOMIC DNA]</scope>
    <source>
        <strain evidence="2">NIOZ-UU27</strain>
    </source>
</reference>
<dbReference type="EMBL" id="JACNJD010000138">
    <property type="protein sequence ID" value="MBC8176472.1"/>
    <property type="molecule type" value="Genomic_DNA"/>
</dbReference>
<sequence>MDSKEFVAIRKKLNKTQKQMAQLLGTSVKAIHSYEQGWRAIPVHAERQIYFILSRINGSPEDQEPCWVKKKCPFELRAQCPAWEFQVGDLCWFINGTICEGVAHKDWREKIKICKSCDCFSAIF</sequence>
<gene>
    <name evidence="2" type="ORF">H8E19_03630</name>
</gene>
<dbReference type="Proteomes" id="UP000650524">
    <property type="component" value="Unassembled WGS sequence"/>
</dbReference>
<organism evidence="2 3">
    <name type="scientific">Candidatus Desulfacyla euxinica</name>
    <dbReference type="NCBI Taxonomy" id="2841693"/>
    <lineage>
        <taxon>Bacteria</taxon>
        <taxon>Deltaproteobacteria</taxon>
        <taxon>Candidatus Desulfacyla</taxon>
    </lineage>
</organism>
<dbReference type="InterPro" id="IPR054687">
    <property type="entry name" value="Two-CW_dom"/>
</dbReference>
<dbReference type="SUPFAM" id="SSF47413">
    <property type="entry name" value="lambda repressor-like DNA-binding domains"/>
    <property type="match status" value="1"/>
</dbReference>
<accession>A0A8J6MX54</accession>
<comment type="caution">
    <text evidence="2">The sequence shown here is derived from an EMBL/GenBank/DDBJ whole genome shotgun (WGS) entry which is preliminary data.</text>
</comment>
<evidence type="ECO:0000313" key="2">
    <source>
        <dbReference type="EMBL" id="MBC8176472.1"/>
    </source>
</evidence>
<dbReference type="Pfam" id="PF01381">
    <property type="entry name" value="HTH_3"/>
    <property type="match status" value="1"/>
</dbReference>
<evidence type="ECO:0000259" key="1">
    <source>
        <dbReference type="PROSITE" id="PS50943"/>
    </source>
</evidence>
<protein>
    <submittedName>
        <fullName evidence="2">Helix-turn-helix transcriptional regulator</fullName>
    </submittedName>
</protein>
<dbReference type="PROSITE" id="PS50943">
    <property type="entry name" value="HTH_CROC1"/>
    <property type="match status" value="1"/>
</dbReference>
<dbReference type="CDD" id="cd00093">
    <property type="entry name" value="HTH_XRE"/>
    <property type="match status" value="1"/>
</dbReference>